<reference evidence="2" key="2">
    <citation type="journal article" date="2015" name="Data Brief">
        <title>Shoot transcriptome of the giant reed, Arundo donax.</title>
        <authorList>
            <person name="Barrero R.A."/>
            <person name="Guerrero F.D."/>
            <person name="Moolhuijzen P."/>
            <person name="Goolsby J.A."/>
            <person name="Tidwell J."/>
            <person name="Bellgard S.E."/>
            <person name="Bellgard M.I."/>
        </authorList>
    </citation>
    <scope>NUCLEOTIDE SEQUENCE</scope>
    <source>
        <tissue evidence="2">Shoot tissue taken approximately 20 cm above the soil surface</tissue>
    </source>
</reference>
<organism evidence="2">
    <name type="scientific">Arundo donax</name>
    <name type="common">Giant reed</name>
    <name type="synonym">Donax arundinaceus</name>
    <dbReference type="NCBI Taxonomy" id="35708"/>
    <lineage>
        <taxon>Eukaryota</taxon>
        <taxon>Viridiplantae</taxon>
        <taxon>Streptophyta</taxon>
        <taxon>Embryophyta</taxon>
        <taxon>Tracheophyta</taxon>
        <taxon>Spermatophyta</taxon>
        <taxon>Magnoliopsida</taxon>
        <taxon>Liliopsida</taxon>
        <taxon>Poales</taxon>
        <taxon>Poaceae</taxon>
        <taxon>PACMAD clade</taxon>
        <taxon>Arundinoideae</taxon>
        <taxon>Arundineae</taxon>
        <taxon>Arundo</taxon>
    </lineage>
</organism>
<evidence type="ECO:0000313" key="2">
    <source>
        <dbReference type="EMBL" id="JAE25457.1"/>
    </source>
</evidence>
<feature type="region of interest" description="Disordered" evidence="1">
    <location>
        <begin position="1"/>
        <end position="20"/>
    </location>
</feature>
<accession>A0A0A9GLT1</accession>
<evidence type="ECO:0000256" key="1">
    <source>
        <dbReference type="SAM" id="MobiDB-lite"/>
    </source>
</evidence>
<name>A0A0A9GLT1_ARUDO</name>
<dbReference type="EMBL" id="GBRH01172439">
    <property type="protein sequence ID" value="JAE25457.1"/>
    <property type="molecule type" value="Transcribed_RNA"/>
</dbReference>
<sequence>MPTNQLYMHAHKTNRGPRPNSAKACLTAIALFLQSSI</sequence>
<dbReference type="AlphaFoldDB" id="A0A0A9GLT1"/>
<proteinExistence type="predicted"/>
<protein>
    <submittedName>
        <fullName evidence="2">Uncharacterized protein</fullName>
    </submittedName>
</protein>
<reference evidence="2" key="1">
    <citation type="submission" date="2014-09" db="EMBL/GenBank/DDBJ databases">
        <authorList>
            <person name="Magalhaes I.L.F."/>
            <person name="Oliveira U."/>
            <person name="Santos F.R."/>
            <person name="Vidigal T.H.D.A."/>
            <person name="Brescovit A.D."/>
            <person name="Santos A.J."/>
        </authorList>
    </citation>
    <scope>NUCLEOTIDE SEQUENCE</scope>
    <source>
        <tissue evidence="2">Shoot tissue taken approximately 20 cm above the soil surface</tissue>
    </source>
</reference>